<reference evidence="10" key="2">
    <citation type="journal article" date="2010" name="BMC Genomics">
        <title>Salmo salar and Esox lucius full-length cDNA sequences reveal changes in evolutionary pressures on a post-tetraploidization genome.</title>
        <authorList>
            <person name="Leong J.S."/>
            <person name="Jantzen S.G."/>
            <person name="von Schalburg K.R."/>
            <person name="Cooper G.A."/>
            <person name="Messmer A.M."/>
            <person name="Liao N.Y."/>
            <person name="Munro S."/>
            <person name="Moore R."/>
            <person name="Holt R.A."/>
            <person name="Jones S.J."/>
            <person name="Davidson W.S."/>
            <person name="Koop B.F."/>
        </authorList>
    </citation>
    <scope>NUCLEOTIDE SEQUENCE</scope>
    <source>
        <tissue evidence="10">Thymus</tissue>
    </source>
</reference>
<comment type="similarity">
    <text evidence="2 8">Belongs to the CDP-alcohol phosphatidyltransferase class-I family.</text>
</comment>
<dbReference type="GO" id="GO:0005789">
    <property type="term" value="C:endoplasmic reticulum membrane"/>
    <property type="evidence" value="ECO:0007669"/>
    <property type="project" value="TreeGrafter"/>
</dbReference>
<organism evidence="10">
    <name type="scientific">Salmo salar</name>
    <name type="common">Atlantic salmon</name>
    <dbReference type="NCBI Taxonomy" id="8030"/>
    <lineage>
        <taxon>Eukaryota</taxon>
        <taxon>Metazoa</taxon>
        <taxon>Chordata</taxon>
        <taxon>Craniata</taxon>
        <taxon>Vertebrata</taxon>
        <taxon>Euteleostomi</taxon>
        <taxon>Actinopterygii</taxon>
        <taxon>Neopterygii</taxon>
        <taxon>Teleostei</taxon>
        <taxon>Protacanthopterygii</taxon>
        <taxon>Salmoniformes</taxon>
        <taxon>Salmonidae</taxon>
        <taxon>Salmoninae</taxon>
        <taxon>Salmo</taxon>
    </lineage>
</organism>
<dbReference type="GO" id="GO:0006646">
    <property type="term" value="P:phosphatidylethanolamine biosynthetic process"/>
    <property type="evidence" value="ECO:0007669"/>
    <property type="project" value="TreeGrafter"/>
</dbReference>
<feature type="transmembrane region" description="Helical" evidence="9">
    <location>
        <begin position="276"/>
        <end position="296"/>
    </location>
</feature>
<keyword evidence="5" id="KW-0444">Lipid biosynthesis</keyword>
<accession>B5XGA8</accession>
<evidence type="ECO:0000256" key="4">
    <source>
        <dbReference type="ARBA" id="ARBA00023136"/>
    </source>
</evidence>
<feature type="transmembrane region" description="Helical" evidence="9">
    <location>
        <begin position="180"/>
        <end position="201"/>
    </location>
</feature>
<keyword evidence="5" id="KW-0443">Lipid metabolism</keyword>
<dbReference type="PANTHER" id="PTHR10414:SF37">
    <property type="entry name" value="BB IN A BOXCAR, ISOFORM C"/>
    <property type="match status" value="1"/>
</dbReference>
<feature type="transmembrane region" description="Helical" evidence="9">
    <location>
        <begin position="207"/>
        <end position="229"/>
    </location>
</feature>
<gene>
    <name evidence="10" type="primary">CHPT1</name>
</gene>
<evidence type="ECO:0000256" key="8">
    <source>
        <dbReference type="RuleBase" id="RU003750"/>
    </source>
</evidence>
<dbReference type="RefSeq" id="NP_001135013.1">
    <property type="nucleotide sequence ID" value="NM_001141541.1"/>
</dbReference>
<feature type="transmembrane region" description="Helical" evidence="9">
    <location>
        <begin position="303"/>
        <end position="324"/>
    </location>
</feature>
<keyword evidence="9" id="KW-1133">Transmembrane helix</keyword>
<evidence type="ECO:0000256" key="1">
    <source>
        <dbReference type="ARBA" id="ARBA00004370"/>
    </source>
</evidence>
<evidence type="ECO:0000256" key="5">
    <source>
        <dbReference type="ARBA" id="ARBA00023209"/>
    </source>
</evidence>
<evidence type="ECO:0000256" key="2">
    <source>
        <dbReference type="ARBA" id="ARBA00010441"/>
    </source>
</evidence>
<dbReference type="InterPro" id="IPR014472">
    <property type="entry name" value="CHOPT"/>
</dbReference>
<evidence type="ECO:0000256" key="7">
    <source>
        <dbReference type="ARBA" id="ARBA00025707"/>
    </source>
</evidence>
<dbReference type="CTD" id="56994"/>
<feature type="transmembrane region" description="Helical" evidence="9">
    <location>
        <begin position="76"/>
        <end position="94"/>
    </location>
</feature>
<dbReference type="PROSITE" id="PS00379">
    <property type="entry name" value="CDP_ALCOHOL_P_TRANSF"/>
    <property type="match status" value="1"/>
</dbReference>
<dbReference type="PIRSF" id="PIRSF015665">
    <property type="entry name" value="CHOPT"/>
    <property type="match status" value="1"/>
</dbReference>
<dbReference type="InterPro" id="IPR000462">
    <property type="entry name" value="CDP-OH_P_trans"/>
</dbReference>
<keyword evidence="3 8" id="KW-0808">Transferase</keyword>
<keyword evidence="5" id="KW-0594">Phospholipid biosynthesis</keyword>
<keyword evidence="4 9" id="KW-0472">Membrane</keyword>
<comment type="pathway">
    <text evidence="7">Phospholipid metabolism.</text>
</comment>
<feature type="transmembrane region" description="Helical" evidence="9">
    <location>
        <begin position="48"/>
        <end position="70"/>
    </location>
</feature>
<comment type="subcellular location">
    <subcellularLocation>
        <location evidence="1">Membrane</location>
    </subcellularLocation>
</comment>
<dbReference type="EMBL" id="BT050077">
    <property type="protein sequence ID" value="ACI69878.1"/>
    <property type="molecule type" value="mRNA"/>
</dbReference>
<evidence type="ECO:0000256" key="6">
    <source>
        <dbReference type="ARBA" id="ARBA00023264"/>
    </source>
</evidence>
<feature type="transmembrane region" description="Helical" evidence="9">
    <location>
        <begin position="330"/>
        <end position="350"/>
    </location>
</feature>
<reference evidence="10" key="1">
    <citation type="submission" date="2008-10" db="EMBL/GenBank/DDBJ databases">
        <authorList>
            <consortium name="cGRASP (B.F. Koop &amp; W.S. Davidson)"/>
            <person name="Leong J."/>
            <person name="von Schalburg K."/>
            <person name="Cooper G."/>
            <person name="Moore R."/>
            <person name="Holt R."/>
            <person name="Davidson W.S."/>
            <person name="Koop B.F."/>
        </authorList>
    </citation>
    <scope>NUCLEOTIDE SEQUENCE</scope>
    <source>
        <tissue evidence="10">Thymus</tissue>
    </source>
</reference>
<sequence>MLKLTTLQKQNLKYHQYKCVGISLLDPYLGRFWNKCAELIPNWIAPNMITLVGLITNVLPIIFTLFVINFDTSTLAPTYLLVWLSVSLFVYQTLDAIDGKHARRINMSSPLGEVFDHGCDALSTILVNMMAALAIQPHPFEEILFLWSIVVLTCSFVFHWQTFVTGSMFFTLLSVTEAQLAVIVMCLIPAITTSNVFHLSLFGVPLVYLFFIPVTVNLAYAIMVMFGRICNNGSGKNGSTIANSSVISPGISPLIVLFTTYYIYRYSPANLISNNFYILNIFYGFVFSKLCLKILVCIVTKSIYIPIDISLMFPMALVINIYVGCPLSEVLLLQAMMVIAAVNWISYFFYVCTELSKALNVPVLLCKR</sequence>
<feature type="transmembrane region" description="Helical" evidence="9">
    <location>
        <begin position="241"/>
        <end position="264"/>
    </location>
</feature>
<dbReference type="InterPro" id="IPR043130">
    <property type="entry name" value="CDP-OH_PTrfase_TM_dom"/>
</dbReference>
<protein>
    <submittedName>
        <fullName evidence="10">Cholinephosphotransferase 1</fullName>
    </submittedName>
</protein>
<feature type="transmembrane region" description="Helical" evidence="9">
    <location>
        <begin position="147"/>
        <end position="173"/>
    </location>
</feature>
<proteinExistence type="evidence at transcript level"/>
<dbReference type="InterPro" id="IPR048254">
    <property type="entry name" value="CDP_ALCOHOL_P_TRANSF_CS"/>
</dbReference>
<dbReference type="Pfam" id="PF01066">
    <property type="entry name" value="CDP-OH_P_transf"/>
    <property type="match status" value="1"/>
</dbReference>
<dbReference type="GO" id="GO:0004142">
    <property type="term" value="F:diacylglycerol cholinephosphotransferase activity"/>
    <property type="evidence" value="ECO:0007669"/>
    <property type="project" value="TreeGrafter"/>
</dbReference>
<dbReference type="AlphaFoldDB" id="B5XGA8"/>
<dbReference type="GeneID" id="100196512"/>
<dbReference type="GO" id="GO:0004307">
    <property type="term" value="F:ethanolaminephosphotransferase activity"/>
    <property type="evidence" value="ECO:0007669"/>
    <property type="project" value="TreeGrafter"/>
</dbReference>
<dbReference type="GO" id="GO:0005794">
    <property type="term" value="C:Golgi apparatus"/>
    <property type="evidence" value="ECO:0007669"/>
    <property type="project" value="TreeGrafter"/>
</dbReference>
<evidence type="ECO:0000256" key="9">
    <source>
        <dbReference type="SAM" id="Phobius"/>
    </source>
</evidence>
<evidence type="ECO:0000313" key="10">
    <source>
        <dbReference type="EMBL" id="ACI69878.1"/>
    </source>
</evidence>
<keyword evidence="6" id="KW-1208">Phospholipid metabolism</keyword>
<keyword evidence="9" id="KW-0812">Transmembrane</keyword>
<evidence type="ECO:0000256" key="3">
    <source>
        <dbReference type="ARBA" id="ARBA00022679"/>
    </source>
</evidence>
<name>B5XGA8_SALSA</name>
<dbReference type="Gene3D" id="1.20.120.1760">
    <property type="match status" value="1"/>
</dbReference>
<reference evidence="10" key="3">
    <citation type="submission" date="2010-08" db="EMBL/GenBank/DDBJ databases">
        <authorList>
            <consortium name="cGRASP (B.F. Koop &amp; W.S. Davidson)"/>
        </authorList>
    </citation>
    <scope>NUCLEOTIDE SEQUENCE</scope>
    <source>
        <tissue evidence="10">Thymus</tissue>
    </source>
</reference>
<dbReference type="KEGG" id="sasa:100196512"/>
<dbReference type="PANTHER" id="PTHR10414">
    <property type="entry name" value="ETHANOLAMINEPHOSPHOTRANSFERASE"/>
    <property type="match status" value="1"/>
</dbReference>